<reference evidence="4 5" key="1">
    <citation type="submission" date="2016-04" db="EMBL/GenBank/DDBJ databases">
        <authorList>
            <person name="Evans L.H."/>
            <person name="Alamgir A."/>
            <person name="Owens N."/>
            <person name="Weber N.D."/>
            <person name="Virtaneva K."/>
            <person name="Barbian K."/>
            <person name="Babar A."/>
            <person name="Rosenke K."/>
        </authorList>
    </citation>
    <scope>NUCLEOTIDE SEQUENCE [LARGE SCALE GENOMIC DNA]</scope>
    <source>
        <strain evidence="4 5">CCM 8644</strain>
    </source>
</reference>
<proteinExistence type="predicted"/>
<dbReference type="Pfam" id="PF18347">
    <property type="entry name" value="DUF5606"/>
    <property type="match status" value="1"/>
</dbReference>
<comment type="caution">
    <text evidence="4">The sequence shown here is derived from an EMBL/GenBank/DDBJ whole genome shotgun (WGS) entry which is preliminary data.</text>
</comment>
<feature type="compositionally biased region" description="Basic and acidic residues" evidence="1">
    <location>
        <begin position="127"/>
        <end position="153"/>
    </location>
</feature>
<protein>
    <submittedName>
        <fullName evidence="4">Uncharacterized protein</fullName>
    </submittedName>
</protein>
<organism evidence="4 5">
    <name type="scientific">Pedobacter psychrophilus</name>
    <dbReference type="NCBI Taxonomy" id="1826909"/>
    <lineage>
        <taxon>Bacteria</taxon>
        <taxon>Pseudomonadati</taxon>
        <taxon>Bacteroidota</taxon>
        <taxon>Sphingobacteriia</taxon>
        <taxon>Sphingobacteriales</taxon>
        <taxon>Sphingobacteriaceae</taxon>
        <taxon>Pedobacter</taxon>
    </lineage>
</organism>
<sequence>MNLAGLVAVSGKPGLYKLVGQNKSGYILESLDDVKSKTIVNISTAKLASLDDITVYGNDEDLRLKDVFEKMKASTNVPDAKADGKVLRTFFFEVAAEHDEERVYSSDIKKIVSWFHILKDMPLFSEEEAKPSEGAEDSDNKEAKKEIKLEKPKAGTTAKPKNQKVANTKSAAVKKTGGSKNP</sequence>
<gene>
    <name evidence="4" type="ORF">A5893_06815</name>
</gene>
<evidence type="ECO:0000259" key="2">
    <source>
        <dbReference type="Pfam" id="PF18347"/>
    </source>
</evidence>
<evidence type="ECO:0000313" key="5">
    <source>
        <dbReference type="Proteomes" id="UP000078459"/>
    </source>
</evidence>
<dbReference type="OrthoDB" id="675198at2"/>
<dbReference type="AlphaFoldDB" id="A0A179DHU6"/>
<dbReference type="Pfam" id="PF21186">
    <property type="entry name" value="DUF6852"/>
    <property type="match status" value="1"/>
</dbReference>
<dbReference type="InterPro" id="IPR049282">
    <property type="entry name" value="BVU_3817_N_sf"/>
</dbReference>
<dbReference type="RefSeq" id="WP_068821880.1">
    <property type="nucleotide sequence ID" value="NZ_LWHJ01000022.1"/>
</dbReference>
<feature type="region of interest" description="Disordered" evidence="1">
    <location>
        <begin position="126"/>
        <end position="182"/>
    </location>
</feature>
<dbReference type="STRING" id="1826909.A5893_06815"/>
<dbReference type="Proteomes" id="UP000078459">
    <property type="component" value="Unassembled WGS sequence"/>
</dbReference>
<feature type="domain" description="DUF5606" evidence="2">
    <location>
        <begin position="3"/>
        <end position="50"/>
    </location>
</feature>
<dbReference type="InterPro" id="IPR049281">
    <property type="entry name" value="BVU_3817-like_C_sf"/>
</dbReference>
<evidence type="ECO:0000313" key="4">
    <source>
        <dbReference type="EMBL" id="OAQ40646.1"/>
    </source>
</evidence>
<dbReference type="Gene3D" id="1.10.10.1650">
    <property type="match status" value="1"/>
</dbReference>
<reference evidence="4 5" key="2">
    <citation type="submission" date="2016-06" db="EMBL/GenBank/DDBJ databases">
        <title>Pedobacter psychrophilus sp. nov., isolated from Antarctic fragmentary rock.</title>
        <authorList>
            <person name="Svec P."/>
        </authorList>
    </citation>
    <scope>NUCLEOTIDE SEQUENCE [LARGE SCALE GENOMIC DNA]</scope>
    <source>
        <strain evidence="4 5">CCM 8644</strain>
    </source>
</reference>
<dbReference type="InterPro" id="IPR041218">
    <property type="entry name" value="DUF5606"/>
</dbReference>
<name>A0A179DHU6_9SPHI</name>
<evidence type="ECO:0000256" key="1">
    <source>
        <dbReference type="SAM" id="MobiDB-lite"/>
    </source>
</evidence>
<evidence type="ECO:0000259" key="3">
    <source>
        <dbReference type="Pfam" id="PF21186"/>
    </source>
</evidence>
<dbReference type="InterPro" id="IPR049280">
    <property type="entry name" value="DUF6852"/>
</dbReference>
<feature type="domain" description="DUF6852" evidence="3">
    <location>
        <begin position="53"/>
        <end position="118"/>
    </location>
</feature>
<dbReference type="Gene3D" id="2.30.30.730">
    <property type="match status" value="1"/>
</dbReference>
<keyword evidence="5" id="KW-1185">Reference proteome</keyword>
<accession>A0A179DHU6</accession>
<dbReference type="EMBL" id="LWHJ01000022">
    <property type="protein sequence ID" value="OAQ40646.1"/>
    <property type="molecule type" value="Genomic_DNA"/>
</dbReference>